<dbReference type="SUPFAM" id="SSF48403">
    <property type="entry name" value="Ankyrin repeat"/>
    <property type="match status" value="1"/>
</dbReference>
<dbReference type="GO" id="GO:0005737">
    <property type="term" value="C:cytoplasm"/>
    <property type="evidence" value="ECO:0007669"/>
    <property type="project" value="TreeGrafter"/>
</dbReference>
<dbReference type="SMART" id="SM00248">
    <property type="entry name" value="ANK"/>
    <property type="match status" value="2"/>
</dbReference>
<name>A0A0C7MKQ6_9SACH</name>
<feature type="domain" description="BTB" evidence="4">
    <location>
        <begin position="277"/>
        <end position="365"/>
    </location>
</feature>
<evidence type="ECO:0000313" key="5">
    <source>
        <dbReference type="EMBL" id="CEP60388.1"/>
    </source>
</evidence>
<organism evidence="5 6">
    <name type="scientific">Lachancea lanzarotensis</name>
    <dbReference type="NCBI Taxonomy" id="1245769"/>
    <lineage>
        <taxon>Eukaryota</taxon>
        <taxon>Fungi</taxon>
        <taxon>Dikarya</taxon>
        <taxon>Ascomycota</taxon>
        <taxon>Saccharomycotina</taxon>
        <taxon>Saccharomycetes</taxon>
        <taxon>Saccharomycetales</taxon>
        <taxon>Saccharomycetaceae</taxon>
        <taxon>Lachancea</taxon>
    </lineage>
</organism>
<dbReference type="PANTHER" id="PTHR46231:SF1">
    <property type="entry name" value="ANKYRIN REPEAT AND BTB_POZ DOMAIN-CONTAINING PROTEIN 1"/>
    <property type="match status" value="1"/>
</dbReference>
<dbReference type="InterPro" id="IPR000210">
    <property type="entry name" value="BTB/POZ_dom"/>
</dbReference>
<dbReference type="Gene3D" id="1.25.40.20">
    <property type="entry name" value="Ankyrin repeat-containing domain"/>
    <property type="match status" value="1"/>
</dbReference>
<dbReference type="STRING" id="1245769.A0A0C7MKQ6"/>
<proteinExistence type="predicted"/>
<dbReference type="InterPro" id="IPR036770">
    <property type="entry name" value="Ankyrin_rpt-contain_sf"/>
</dbReference>
<dbReference type="RefSeq" id="XP_022626632.1">
    <property type="nucleotide sequence ID" value="XM_022774546.1"/>
</dbReference>
<keyword evidence="6" id="KW-1185">Reference proteome</keyword>
<dbReference type="PANTHER" id="PTHR46231">
    <property type="entry name" value="ANKYRIN REPEAT AND BTB/POZ DOMAIN-CONTAINING PROTEIN 1"/>
    <property type="match status" value="1"/>
</dbReference>
<dbReference type="PROSITE" id="PS50297">
    <property type="entry name" value="ANK_REP_REGION"/>
    <property type="match status" value="1"/>
</dbReference>
<accession>A0A0C7MKQ6</accession>
<dbReference type="PROSITE" id="PS50088">
    <property type="entry name" value="ANK_REPEAT"/>
    <property type="match status" value="1"/>
</dbReference>
<keyword evidence="2 3" id="KW-0040">ANK repeat</keyword>
<feature type="domain" description="BTB" evidence="4">
    <location>
        <begin position="120"/>
        <end position="179"/>
    </location>
</feature>
<dbReference type="Proteomes" id="UP000054304">
    <property type="component" value="Unassembled WGS sequence"/>
</dbReference>
<keyword evidence="1" id="KW-0677">Repeat</keyword>
<sequence length="520" mass="59869">MRSTDQNFKELCYWCRIGDVENVDRLISTGVNLNDNDEFNNSPLFLASLCGHEDLVTLLLKRGAICDRDRHEGARCIYGALTDSIRNILLKYDISKAVDLKQPFAAHLSSQLNDRGIKSHDLILQDRAGQKVKLHRFLLLARSSHFASQLQSMGDDHIALDLPEDVPPVGLDVISKYLYLVPLLHGISRKDSLAVGRFCKLLGFDGLAEFLEKASDLQDQVEISKLMTEFQHRFTEEARKQMQEFAATVVREKRLVSVTNGIPLDVLHSMKVGPTMPDVFLFVRKRESSEEGFIYPCHRSILTRSEYFKVMFASSFDETTLYRQTQEGILDRTVNFPVVSFPICDCQTAELILSYLYYDRTDIPWQSAINVLRASDALLIDRLKTMTAVAITQSSEFLEMHTVFDVLDVAWEFRLERLEHHVAKTIADNIPFYVTQPSMREAILRSSSMLQTREETDTIELVDDIRYYLLKKYNIDVEDLDEINWDENDGEESITRKDIFTYKSDFQRLENLLQDMNVNV</sequence>
<dbReference type="InterPro" id="IPR011333">
    <property type="entry name" value="SKP1/BTB/POZ_sf"/>
</dbReference>
<protein>
    <submittedName>
        <fullName evidence="5">LALA0S01e09626g1_1</fullName>
    </submittedName>
</protein>
<dbReference type="GO" id="GO:0000151">
    <property type="term" value="C:ubiquitin ligase complex"/>
    <property type="evidence" value="ECO:0007669"/>
    <property type="project" value="TreeGrafter"/>
</dbReference>
<evidence type="ECO:0000256" key="2">
    <source>
        <dbReference type="ARBA" id="ARBA00023043"/>
    </source>
</evidence>
<reference evidence="5 6" key="1">
    <citation type="submission" date="2014-12" db="EMBL/GenBank/DDBJ databases">
        <authorList>
            <person name="Neuveglise Cecile"/>
        </authorList>
    </citation>
    <scope>NUCLEOTIDE SEQUENCE [LARGE SCALE GENOMIC DNA]</scope>
    <source>
        <strain evidence="5 6">CBS 12615</strain>
    </source>
</reference>
<evidence type="ECO:0000313" key="6">
    <source>
        <dbReference type="Proteomes" id="UP000054304"/>
    </source>
</evidence>
<evidence type="ECO:0000259" key="4">
    <source>
        <dbReference type="PROSITE" id="PS50097"/>
    </source>
</evidence>
<dbReference type="Pfam" id="PF00651">
    <property type="entry name" value="BTB"/>
    <property type="match status" value="1"/>
</dbReference>
<dbReference type="EMBL" id="LN736360">
    <property type="protein sequence ID" value="CEP60388.1"/>
    <property type="molecule type" value="Genomic_DNA"/>
</dbReference>
<dbReference type="Pfam" id="PF13637">
    <property type="entry name" value="Ank_4"/>
    <property type="match status" value="1"/>
</dbReference>
<evidence type="ECO:0000256" key="1">
    <source>
        <dbReference type="ARBA" id="ARBA00022737"/>
    </source>
</evidence>
<dbReference type="HOGENOM" id="CLU_022885_2_0_1"/>
<dbReference type="PROSITE" id="PS50097">
    <property type="entry name" value="BTB"/>
    <property type="match status" value="2"/>
</dbReference>
<gene>
    <name evidence="5" type="ORF">LALA0_S01e09626g</name>
</gene>
<dbReference type="InterPro" id="IPR044515">
    <property type="entry name" value="ABTB1"/>
</dbReference>
<dbReference type="Gene3D" id="3.30.710.10">
    <property type="entry name" value="Potassium Channel Kv1.1, Chain A"/>
    <property type="match status" value="2"/>
</dbReference>
<dbReference type="InterPro" id="IPR002110">
    <property type="entry name" value="Ankyrin_rpt"/>
</dbReference>
<dbReference type="SMART" id="SM00225">
    <property type="entry name" value="BTB"/>
    <property type="match status" value="1"/>
</dbReference>
<dbReference type="OrthoDB" id="684045at2759"/>
<evidence type="ECO:0000256" key="3">
    <source>
        <dbReference type="PROSITE-ProRule" id="PRU00023"/>
    </source>
</evidence>
<feature type="repeat" description="ANK" evidence="3">
    <location>
        <begin position="39"/>
        <end position="64"/>
    </location>
</feature>
<dbReference type="GeneID" id="34683771"/>
<dbReference type="AlphaFoldDB" id="A0A0C7MKQ6"/>
<dbReference type="SUPFAM" id="SSF54695">
    <property type="entry name" value="POZ domain"/>
    <property type="match status" value="1"/>
</dbReference>